<name>A0A0C9V211_SPHS4</name>
<feature type="region of interest" description="Disordered" evidence="1">
    <location>
        <begin position="363"/>
        <end position="384"/>
    </location>
</feature>
<evidence type="ECO:0000313" key="2">
    <source>
        <dbReference type="EMBL" id="KIJ41059.1"/>
    </source>
</evidence>
<protein>
    <submittedName>
        <fullName evidence="2">Uncharacterized protein</fullName>
    </submittedName>
</protein>
<evidence type="ECO:0000256" key="1">
    <source>
        <dbReference type="SAM" id="MobiDB-lite"/>
    </source>
</evidence>
<organism evidence="2 3">
    <name type="scientific">Sphaerobolus stellatus (strain SS14)</name>
    <dbReference type="NCBI Taxonomy" id="990650"/>
    <lineage>
        <taxon>Eukaryota</taxon>
        <taxon>Fungi</taxon>
        <taxon>Dikarya</taxon>
        <taxon>Basidiomycota</taxon>
        <taxon>Agaricomycotina</taxon>
        <taxon>Agaricomycetes</taxon>
        <taxon>Phallomycetidae</taxon>
        <taxon>Geastrales</taxon>
        <taxon>Sphaerobolaceae</taxon>
        <taxon>Sphaerobolus</taxon>
    </lineage>
</organism>
<dbReference type="Proteomes" id="UP000054279">
    <property type="component" value="Unassembled WGS sequence"/>
</dbReference>
<accession>A0A0C9V211</accession>
<dbReference type="EMBL" id="KN837139">
    <property type="protein sequence ID" value="KIJ41059.1"/>
    <property type="molecule type" value="Genomic_DNA"/>
</dbReference>
<keyword evidence="3" id="KW-1185">Reference proteome</keyword>
<proteinExistence type="predicted"/>
<dbReference type="AlphaFoldDB" id="A0A0C9V211"/>
<feature type="compositionally biased region" description="Polar residues" evidence="1">
    <location>
        <begin position="363"/>
        <end position="376"/>
    </location>
</feature>
<reference evidence="2 3" key="1">
    <citation type="submission" date="2014-06" db="EMBL/GenBank/DDBJ databases">
        <title>Evolutionary Origins and Diversification of the Mycorrhizal Mutualists.</title>
        <authorList>
            <consortium name="DOE Joint Genome Institute"/>
            <consortium name="Mycorrhizal Genomics Consortium"/>
            <person name="Kohler A."/>
            <person name="Kuo A."/>
            <person name="Nagy L.G."/>
            <person name="Floudas D."/>
            <person name="Copeland A."/>
            <person name="Barry K.W."/>
            <person name="Cichocki N."/>
            <person name="Veneault-Fourrey C."/>
            <person name="LaButti K."/>
            <person name="Lindquist E.A."/>
            <person name="Lipzen A."/>
            <person name="Lundell T."/>
            <person name="Morin E."/>
            <person name="Murat C."/>
            <person name="Riley R."/>
            <person name="Ohm R."/>
            <person name="Sun H."/>
            <person name="Tunlid A."/>
            <person name="Henrissat B."/>
            <person name="Grigoriev I.V."/>
            <person name="Hibbett D.S."/>
            <person name="Martin F."/>
        </authorList>
    </citation>
    <scope>NUCLEOTIDE SEQUENCE [LARGE SCALE GENOMIC DNA]</scope>
    <source>
        <strain evidence="2 3">SS14</strain>
    </source>
</reference>
<gene>
    <name evidence="2" type="ORF">M422DRAFT_255904</name>
</gene>
<evidence type="ECO:0000313" key="3">
    <source>
        <dbReference type="Proteomes" id="UP000054279"/>
    </source>
</evidence>
<sequence>MSSSVLLPDSLEDIDVHRHQELRGNTIATLTQNVLLHPTLHTTHSLSHLSVQSFHSTLTEEERDLLHEAMTDLCSLSQSIEDVSTESDMAIAPLGPSNPLRNSRLYELLNITKVFDAVQANHMSNAVCLRSIHTSSTALQEGHSSGNVFCNNHSNHEHWKDQDIGGSLDKSRDIAYKGIQMRNIMSAFEFVQYAIDEANKEDFLRSHNSLYVFFIIIGPSTHVELLEYQNIYGSLQKILDDPLRHRIEFDINPHWLPYKKRTELETPRTFWVSLLHKLDATAQKVVNKITPVKPAVKFFDNFQGKQKLDLKKTEHHCRVDYGPPEGGAMKLNCWSSNPVLRTVEPHNAMHIGADNHIERIESSLDTTPQQSVSSSDRIGANWIE</sequence>
<dbReference type="HOGENOM" id="CLU_719957_0_0_1"/>